<keyword evidence="2" id="KW-1003">Cell membrane</keyword>
<evidence type="ECO:0000256" key="5">
    <source>
        <dbReference type="ARBA" id="ARBA00023136"/>
    </source>
</evidence>
<evidence type="ECO:0000256" key="4">
    <source>
        <dbReference type="ARBA" id="ARBA00022989"/>
    </source>
</evidence>
<feature type="transmembrane region" description="Helical" evidence="6">
    <location>
        <begin position="34"/>
        <end position="56"/>
    </location>
</feature>
<feature type="transmembrane region" description="Helical" evidence="6">
    <location>
        <begin position="96"/>
        <end position="116"/>
    </location>
</feature>
<evidence type="ECO:0000256" key="6">
    <source>
        <dbReference type="SAM" id="Phobius"/>
    </source>
</evidence>
<dbReference type="OrthoDB" id="5702716at2"/>
<proteinExistence type="predicted"/>
<feature type="transmembrane region" description="Helical" evidence="6">
    <location>
        <begin position="7"/>
        <end position="28"/>
    </location>
</feature>
<comment type="subcellular location">
    <subcellularLocation>
        <location evidence="1">Cell membrane</location>
        <topology evidence="1">Multi-pass membrane protein</topology>
    </subcellularLocation>
</comment>
<evidence type="ECO:0000256" key="1">
    <source>
        <dbReference type="ARBA" id="ARBA00004651"/>
    </source>
</evidence>
<dbReference type="AlphaFoldDB" id="A0A3E0X1Q6"/>
<dbReference type="GO" id="GO:0005886">
    <property type="term" value="C:plasma membrane"/>
    <property type="evidence" value="ECO:0007669"/>
    <property type="project" value="UniProtKB-SubCell"/>
</dbReference>
<evidence type="ECO:0000256" key="2">
    <source>
        <dbReference type="ARBA" id="ARBA00022475"/>
    </source>
</evidence>
<evidence type="ECO:0000256" key="3">
    <source>
        <dbReference type="ARBA" id="ARBA00022692"/>
    </source>
</evidence>
<dbReference type="Pfam" id="PF03899">
    <property type="entry name" value="ATP-synt_I"/>
    <property type="match status" value="1"/>
</dbReference>
<evidence type="ECO:0008006" key="9">
    <source>
        <dbReference type="Google" id="ProtNLM"/>
    </source>
</evidence>
<gene>
    <name evidence="7" type="ORF">CAL65_05095</name>
</gene>
<organism evidence="7 8">
    <name type="scientific">Alkalilimnicola ehrlichii</name>
    <dbReference type="NCBI Taxonomy" id="351052"/>
    <lineage>
        <taxon>Bacteria</taxon>
        <taxon>Pseudomonadati</taxon>
        <taxon>Pseudomonadota</taxon>
        <taxon>Gammaproteobacteria</taxon>
        <taxon>Chromatiales</taxon>
        <taxon>Ectothiorhodospiraceae</taxon>
        <taxon>Alkalilimnicola</taxon>
    </lineage>
</organism>
<dbReference type="InterPro" id="IPR005598">
    <property type="entry name" value="ATP_synth_I"/>
</dbReference>
<keyword evidence="5 6" id="KW-0472">Membrane</keyword>
<keyword evidence="3 6" id="KW-0812">Transmembrane</keyword>
<keyword evidence="8" id="KW-1185">Reference proteome</keyword>
<dbReference type="EMBL" id="NFZW01000004">
    <property type="protein sequence ID" value="RFA38221.1"/>
    <property type="molecule type" value="Genomic_DNA"/>
</dbReference>
<sequence length="120" mass="13351">MWMQPVVSRVAVGQLLVAVISAVIWFIVREAGAAEAAFFGGMIGFVPTTVMALIMFRRRAMGSPKIMVRAFYWGEAVKFVLTVAMFLIAIPLYHANFLPLIVTYVFSLMVSWFALLKGNT</sequence>
<name>A0A3E0X1Q6_9GAMM</name>
<feature type="transmembrane region" description="Helical" evidence="6">
    <location>
        <begin position="68"/>
        <end position="90"/>
    </location>
</feature>
<evidence type="ECO:0000313" key="8">
    <source>
        <dbReference type="Proteomes" id="UP000256763"/>
    </source>
</evidence>
<accession>A0A3E0X1Q6</accession>
<dbReference type="Proteomes" id="UP000256763">
    <property type="component" value="Unassembled WGS sequence"/>
</dbReference>
<reference evidence="8" key="1">
    <citation type="submission" date="2017-05" db="EMBL/GenBank/DDBJ databases">
        <authorList>
            <person name="Sharma S."/>
            <person name="Sidhu C."/>
            <person name="Pinnaka A.K."/>
        </authorList>
    </citation>
    <scope>NUCLEOTIDE SEQUENCE [LARGE SCALE GENOMIC DNA]</scope>
    <source>
        <strain evidence="8">AK93</strain>
    </source>
</reference>
<comment type="caution">
    <text evidence="7">The sequence shown here is derived from an EMBL/GenBank/DDBJ whole genome shotgun (WGS) entry which is preliminary data.</text>
</comment>
<evidence type="ECO:0000313" key="7">
    <source>
        <dbReference type="EMBL" id="RFA38221.1"/>
    </source>
</evidence>
<keyword evidence="4 6" id="KW-1133">Transmembrane helix</keyword>
<protein>
    <recommendedName>
        <fullName evidence="9">F0F1 ATP synthase subunit I</fullName>
    </recommendedName>
</protein>